<evidence type="ECO:0000259" key="1">
    <source>
        <dbReference type="PROSITE" id="PS51186"/>
    </source>
</evidence>
<reference evidence="2" key="2">
    <citation type="submission" date="2020-09" db="EMBL/GenBank/DDBJ databases">
        <authorList>
            <person name="Sun Q."/>
            <person name="Ohkuma M."/>
        </authorList>
    </citation>
    <scope>NUCLEOTIDE SEQUENCE</scope>
    <source>
        <strain evidence="2">JCM 14371</strain>
    </source>
</reference>
<comment type="caution">
    <text evidence="2">The sequence shown here is derived from an EMBL/GenBank/DDBJ whole genome shotgun (WGS) entry which is preliminary data.</text>
</comment>
<protein>
    <submittedName>
        <fullName evidence="2">N-acetyltransferase</fullName>
    </submittedName>
</protein>
<gene>
    <name evidence="2" type="ORF">GCM10008939_03110</name>
</gene>
<dbReference type="InterPro" id="IPR000182">
    <property type="entry name" value="GNAT_dom"/>
</dbReference>
<accession>A0A917UJQ0</accession>
<evidence type="ECO:0000313" key="2">
    <source>
        <dbReference type="EMBL" id="GGJ62664.1"/>
    </source>
</evidence>
<dbReference type="PROSITE" id="PS51186">
    <property type="entry name" value="GNAT"/>
    <property type="match status" value="1"/>
</dbReference>
<dbReference type="Pfam" id="PF13302">
    <property type="entry name" value="Acetyltransf_3"/>
    <property type="match status" value="1"/>
</dbReference>
<evidence type="ECO:0000313" key="3">
    <source>
        <dbReference type="Proteomes" id="UP000635726"/>
    </source>
</evidence>
<dbReference type="EMBL" id="BMOE01000001">
    <property type="protein sequence ID" value="GGJ62664.1"/>
    <property type="molecule type" value="Genomic_DNA"/>
</dbReference>
<keyword evidence="3" id="KW-1185">Reference proteome</keyword>
<proteinExistence type="predicted"/>
<organism evidence="2 3">
    <name type="scientific">Deinococcus aquiradiocola</name>
    <dbReference type="NCBI Taxonomy" id="393059"/>
    <lineage>
        <taxon>Bacteria</taxon>
        <taxon>Thermotogati</taxon>
        <taxon>Deinococcota</taxon>
        <taxon>Deinococci</taxon>
        <taxon>Deinococcales</taxon>
        <taxon>Deinococcaceae</taxon>
        <taxon>Deinococcus</taxon>
    </lineage>
</organism>
<dbReference type="GO" id="GO:0016747">
    <property type="term" value="F:acyltransferase activity, transferring groups other than amino-acyl groups"/>
    <property type="evidence" value="ECO:0007669"/>
    <property type="project" value="InterPro"/>
</dbReference>
<name>A0A917UJQ0_9DEIO</name>
<dbReference type="Gene3D" id="3.40.630.30">
    <property type="match status" value="1"/>
</dbReference>
<sequence length="186" mass="21359">MTLPLVLRPRRPEDLPELWRWTHGIPDPEWKRWDAPYFHGPHSPLGLAEYTARALARPVPEHLHVIEIGGMVRGVVTRAWEDPQEGGWMDLGIVIHDPAFWNGGYGTRALHGWVDLTFRDTPAHVLTLTTWSGNARMLGAARRLGFRECARVREARSWQGERYDSVRFDLLRREWPTHTGKDGMAG</sequence>
<dbReference type="InterPro" id="IPR016181">
    <property type="entry name" value="Acyl_CoA_acyltransferase"/>
</dbReference>
<dbReference type="Proteomes" id="UP000635726">
    <property type="component" value="Unassembled WGS sequence"/>
</dbReference>
<dbReference type="RefSeq" id="WP_229670671.1">
    <property type="nucleotide sequence ID" value="NZ_BMOE01000001.1"/>
</dbReference>
<dbReference type="PANTHER" id="PTHR43415">
    <property type="entry name" value="SPERMIDINE N(1)-ACETYLTRANSFERASE"/>
    <property type="match status" value="1"/>
</dbReference>
<feature type="domain" description="N-acetyltransferase" evidence="1">
    <location>
        <begin position="5"/>
        <end position="169"/>
    </location>
</feature>
<dbReference type="SUPFAM" id="SSF55729">
    <property type="entry name" value="Acyl-CoA N-acyltransferases (Nat)"/>
    <property type="match status" value="1"/>
</dbReference>
<dbReference type="AlphaFoldDB" id="A0A917UJQ0"/>
<dbReference type="PANTHER" id="PTHR43415:SF4">
    <property type="entry name" value="N-ACETYLTRANSFERASE DOMAIN-CONTAINING PROTEIN"/>
    <property type="match status" value="1"/>
</dbReference>
<reference evidence="2" key="1">
    <citation type="journal article" date="2014" name="Int. J. Syst. Evol. Microbiol.">
        <title>Complete genome sequence of Corynebacterium casei LMG S-19264T (=DSM 44701T), isolated from a smear-ripened cheese.</title>
        <authorList>
            <consortium name="US DOE Joint Genome Institute (JGI-PGF)"/>
            <person name="Walter F."/>
            <person name="Albersmeier A."/>
            <person name="Kalinowski J."/>
            <person name="Ruckert C."/>
        </authorList>
    </citation>
    <scope>NUCLEOTIDE SEQUENCE</scope>
    <source>
        <strain evidence="2">JCM 14371</strain>
    </source>
</reference>